<reference evidence="1 2" key="1">
    <citation type="journal article" date="2016" name="Genome Announc.">
        <title>Complete Genome Sequence of Thiostrepton-Producing Streptomyces laurentii ATCC 31255.</title>
        <authorList>
            <person name="Doi K."/>
            <person name="Fujino Y."/>
            <person name="Nagayoshi Y."/>
            <person name="Ohshima T."/>
            <person name="Ogata S."/>
        </authorList>
    </citation>
    <scope>NUCLEOTIDE SEQUENCE [LARGE SCALE GENOMIC DNA]</scope>
    <source>
        <strain evidence="1 2">ATCC 31255</strain>
    </source>
</reference>
<proteinExistence type="predicted"/>
<dbReference type="KEGG" id="slau:SLA_2915"/>
<dbReference type="AlphaFoldDB" id="A0A160P0E5"/>
<dbReference type="Proteomes" id="UP000217676">
    <property type="component" value="Chromosome"/>
</dbReference>
<protein>
    <submittedName>
        <fullName evidence="1">Uncharacterized protein</fullName>
    </submittedName>
</protein>
<sequence length="54" mass="4753">MGGIAGAVGGAGGAAGACGGTGGAGGTLESGFGAPKPGGWLLGGWVISAVPLWI</sequence>
<gene>
    <name evidence="1" type="ORF">SLA_2915</name>
</gene>
<evidence type="ECO:0000313" key="2">
    <source>
        <dbReference type="Proteomes" id="UP000217676"/>
    </source>
</evidence>
<accession>A0A160P0E5</accession>
<name>A0A160P0E5_STRLU</name>
<dbReference type="EMBL" id="AP017424">
    <property type="protein sequence ID" value="BAU83831.1"/>
    <property type="molecule type" value="Genomic_DNA"/>
</dbReference>
<evidence type="ECO:0000313" key="1">
    <source>
        <dbReference type="EMBL" id="BAU83831.1"/>
    </source>
</evidence>
<organism evidence="1 2">
    <name type="scientific">Streptomyces laurentii</name>
    <dbReference type="NCBI Taxonomy" id="39478"/>
    <lineage>
        <taxon>Bacteria</taxon>
        <taxon>Bacillati</taxon>
        <taxon>Actinomycetota</taxon>
        <taxon>Actinomycetes</taxon>
        <taxon>Kitasatosporales</taxon>
        <taxon>Streptomycetaceae</taxon>
        <taxon>Streptomyces</taxon>
    </lineage>
</organism>
<keyword evidence="2" id="KW-1185">Reference proteome</keyword>